<dbReference type="AlphaFoldDB" id="A0A1A8A7N5"/>
<sequence>FYFVSCVKLVSPPLLCCSCDVAEEKHRLLRITRQLACRRRVLMSWPPATAPPHCSAPPIEAKVGSTTRSVAPPLLAYGPFAPCLMSAPRSQLVRGGTCATGRL</sequence>
<reference evidence="1" key="1">
    <citation type="submission" date="2016-05" db="EMBL/GenBank/DDBJ databases">
        <authorList>
            <person name="Lavstsen T."/>
            <person name="Jespersen J.S."/>
        </authorList>
    </citation>
    <scope>NUCLEOTIDE SEQUENCE</scope>
    <source>
        <tissue evidence="1">Brain</tissue>
    </source>
</reference>
<evidence type="ECO:0000313" key="1">
    <source>
        <dbReference type="EMBL" id="SBP50693.1"/>
    </source>
</evidence>
<name>A0A1A8A7N5_NOTFU</name>
<gene>
    <name evidence="1" type="primary">Nfu_g_1_013684</name>
</gene>
<protein>
    <submittedName>
        <fullName evidence="1">Uncharacterized protein</fullName>
    </submittedName>
</protein>
<organism evidence="1">
    <name type="scientific">Nothobranchius furzeri</name>
    <name type="common">Turquoise killifish</name>
    <dbReference type="NCBI Taxonomy" id="105023"/>
    <lineage>
        <taxon>Eukaryota</taxon>
        <taxon>Metazoa</taxon>
        <taxon>Chordata</taxon>
        <taxon>Craniata</taxon>
        <taxon>Vertebrata</taxon>
        <taxon>Euteleostomi</taxon>
        <taxon>Actinopterygii</taxon>
        <taxon>Neopterygii</taxon>
        <taxon>Teleostei</taxon>
        <taxon>Neoteleostei</taxon>
        <taxon>Acanthomorphata</taxon>
        <taxon>Ovalentaria</taxon>
        <taxon>Atherinomorphae</taxon>
        <taxon>Cyprinodontiformes</taxon>
        <taxon>Nothobranchiidae</taxon>
        <taxon>Nothobranchius</taxon>
    </lineage>
</organism>
<dbReference type="EMBL" id="HADY01012208">
    <property type="protein sequence ID" value="SBP50693.1"/>
    <property type="molecule type" value="Transcribed_RNA"/>
</dbReference>
<accession>A0A1A8A7N5</accession>
<proteinExistence type="predicted"/>
<reference evidence="1" key="2">
    <citation type="submission" date="2016-06" db="EMBL/GenBank/DDBJ databases">
        <title>The genome of a short-lived fish provides insights into sex chromosome evolution and the genetic control of aging.</title>
        <authorList>
            <person name="Reichwald K."/>
            <person name="Felder M."/>
            <person name="Petzold A."/>
            <person name="Koch P."/>
            <person name="Groth M."/>
            <person name="Platzer M."/>
        </authorList>
    </citation>
    <scope>NUCLEOTIDE SEQUENCE</scope>
    <source>
        <tissue evidence="1">Brain</tissue>
    </source>
</reference>
<feature type="non-terminal residue" evidence="1">
    <location>
        <position position="1"/>
    </location>
</feature>